<evidence type="ECO:0000313" key="8">
    <source>
        <dbReference type="Proteomes" id="UP000675880"/>
    </source>
</evidence>
<dbReference type="Gene3D" id="3.30.450.20">
    <property type="entry name" value="PAS domain"/>
    <property type="match status" value="1"/>
</dbReference>
<name>A0ABN7KUD8_9BACT</name>
<dbReference type="CDD" id="cd00009">
    <property type="entry name" value="AAA"/>
    <property type="match status" value="1"/>
</dbReference>
<dbReference type="Gene3D" id="1.10.10.60">
    <property type="entry name" value="Homeodomain-like"/>
    <property type="match status" value="1"/>
</dbReference>
<dbReference type="RefSeq" id="WP_213041367.1">
    <property type="nucleotide sequence ID" value="NZ_CAJNBJ010000001.1"/>
</dbReference>
<dbReference type="InterPro" id="IPR035965">
    <property type="entry name" value="PAS-like_dom_sf"/>
</dbReference>
<keyword evidence="4" id="KW-0804">Transcription</keyword>
<dbReference type="Pfam" id="PF25601">
    <property type="entry name" value="AAA_lid_14"/>
    <property type="match status" value="1"/>
</dbReference>
<reference evidence="7 8" key="1">
    <citation type="submission" date="2021-02" db="EMBL/GenBank/DDBJ databases">
        <authorList>
            <person name="Han P."/>
        </authorList>
    </citation>
    <scope>NUCLEOTIDE SEQUENCE [LARGE SCALE GENOMIC DNA]</scope>
    <source>
        <strain evidence="7">Candidatus Nitrospira sp. ZN2</strain>
    </source>
</reference>
<dbReference type="Gene3D" id="1.10.8.60">
    <property type="match status" value="1"/>
</dbReference>
<dbReference type="SUPFAM" id="SSF52540">
    <property type="entry name" value="P-loop containing nucleoside triphosphate hydrolases"/>
    <property type="match status" value="1"/>
</dbReference>
<feature type="domain" description="Sigma-54 factor interaction" evidence="6">
    <location>
        <begin position="295"/>
        <end position="524"/>
    </location>
</feature>
<keyword evidence="8" id="KW-1185">Reference proteome</keyword>
<feature type="compositionally biased region" description="Pro residues" evidence="5">
    <location>
        <begin position="545"/>
        <end position="554"/>
    </location>
</feature>
<dbReference type="PRINTS" id="PR01590">
    <property type="entry name" value="HTHFIS"/>
</dbReference>
<evidence type="ECO:0000256" key="2">
    <source>
        <dbReference type="ARBA" id="ARBA00022840"/>
    </source>
</evidence>
<dbReference type="EMBL" id="CAJNBJ010000001">
    <property type="protein sequence ID" value="CAE6707469.1"/>
    <property type="molecule type" value="Genomic_DNA"/>
</dbReference>
<keyword evidence="3" id="KW-0805">Transcription regulation</keyword>
<dbReference type="PROSITE" id="PS50045">
    <property type="entry name" value="SIGMA54_INTERACT_4"/>
    <property type="match status" value="1"/>
</dbReference>
<evidence type="ECO:0000256" key="1">
    <source>
        <dbReference type="ARBA" id="ARBA00022741"/>
    </source>
</evidence>
<sequence>MAPNSHPSVPDAFYSTLLARFLIAVLEHVAETRFRLIGEPPPWLLRLYPEAEHQADFSIDTRTPVLHNFLHDAAAAWDAQNSPIARSGFWTDHTMFDEPQHFDALALREGSHRLLLVQHHMESYDQQAALLQKARERALQQHEQDRGHQRTHQVLTTKLADSERSRDDLAAILQRLGLATLLIDGDGHVRFLSDSAVRLLDVSSSSASRAMHWEALLPASKPDRLALQTLLRQPVSQRERARCHIETPTGRRLWLEIELHDDPRDSHHRIAFLHDMTDVYHLRRLLELKAHFHDLIGKSHGMTQVYEQIEDLARVDSTVLIEGETGTGKELVARALHQASARRTGPFIAANCAGLTDSLLGSQLFGHKRGAFTGAIDDQPGLFEAAQDGVLFLDEIGDIPHTVQTHLLRVLQEKEVTRLGETKPRKINVRVVTATHHNLSQDVAKGVFRADLLYRIRVARLQLPPLRERKEDIPLLVSSFLTEGRASMGKTIHRASPAAMAVLMDYHWPGNVRELKSTIECAMIHCKGDTLDASDLPSEIHQTNPVPPPGPTPPTDERSRFLFALGQARGNRTKAARLLGMSRATFYRRLTELDLPPS</sequence>
<dbReference type="InterPro" id="IPR002197">
    <property type="entry name" value="HTH_Fis"/>
</dbReference>
<dbReference type="Proteomes" id="UP000675880">
    <property type="component" value="Unassembled WGS sequence"/>
</dbReference>
<comment type="caution">
    <text evidence="7">The sequence shown here is derived from an EMBL/GenBank/DDBJ whole genome shotgun (WGS) entry which is preliminary data.</text>
</comment>
<keyword evidence="1" id="KW-0547">Nucleotide-binding</keyword>
<dbReference type="PROSITE" id="PS00675">
    <property type="entry name" value="SIGMA54_INTERACT_1"/>
    <property type="match status" value="1"/>
</dbReference>
<gene>
    <name evidence="7" type="ORF">NSPZN2_11048</name>
</gene>
<dbReference type="Pfam" id="PF00158">
    <property type="entry name" value="Sigma54_activat"/>
    <property type="match status" value="1"/>
</dbReference>
<keyword evidence="2" id="KW-0067">ATP-binding</keyword>
<organism evidence="7 8">
    <name type="scientific">Nitrospira defluvii</name>
    <dbReference type="NCBI Taxonomy" id="330214"/>
    <lineage>
        <taxon>Bacteria</taxon>
        <taxon>Pseudomonadati</taxon>
        <taxon>Nitrospirota</taxon>
        <taxon>Nitrospiria</taxon>
        <taxon>Nitrospirales</taxon>
        <taxon>Nitrospiraceae</taxon>
        <taxon>Nitrospira</taxon>
    </lineage>
</organism>
<dbReference type="InterPro" id="IPR027417">
    <property type="entry name" value="P-loop_NTPase"/>
</dbReference>
<proteinExistence type="predicted"/>
<dbReference type="Gene3D" id="3.40.50.300">
    <property type="entry name" value="P-loop containing nucleotide triphosphate hydrolases"/>
    <property type="match status" value="1"/>
</dbReference>
<dbReference type="SMART" id="SM00382">
    <property type="entry name" value="AAA"/>
    <property type="match status" value="1"/>
</dbReference>
<evidence type="ECO:0000313" key="7">
    <source>
        <dbReference type="EMBL" id="CAE6707469.1"/>
    </source>
</evidence>
<dbReference type="SUPFAM" id="SSF46689">
    <property type="entry name" value="Homeodomain-like"/>
    <property type="match status" value="1"/>
</dbReference>
<protein>
    <submittedName>
        <fullName evidence="7">Sigma-54-dependent Fis family transcriptional regulator</fullName>
    </submittedName>
</protein>
<evidence type="ECO:0000259" key="6">
    <source>
        <dbReference type="PROSITE" id="PS50045"/>
    </source>
</evidence>
<accession>A0ABN7KUD8</accession>
<evidence type="ECO:0000256" key="3">
    <source>
        <dbReference type="ARBA" id="ARBA00023015"/>
    </source>
</evidence>
<dbReference type="Pfam" id="PF02954">
    <property type="entry name" value="HTH_8"/>
    <property type="match status" value="1"/>
</dbReference>
<dbReference type="InterPro" id="IPR025662">
    <property type="entry name" value="Sigma_54_int_dom_ATP-bd_1"/>
</dbReference>
<feature type="region of interest" description="Disordered" evidence="5">
    <location>
        <begin position="534"/>
        <end position="558"/>
    </location>
</feature>
<evidence type="ECO:0000256" key="4">
    <source>
        <dbReference type="ARBA" id="ARBA00023163"/>
    </source>
</evidence>
<dbReference type="InterPro" id="IPR009057">
    <property type="entry name" value="Homeodomain-like_sf"/>
</dbReference>
<dbReference type="InterPro" id="IPR002078">
    <property type="entry name" value="Sigma_54_int"/>
</dbReference>
<dbReference type="InterPro" id="IPR003593">
    <property type="entry name" value="AAA+_ATPase"/>
</dbReference>
<dbReference type="PANTHER" id="PTHR32071">
    <property type="entry name" value="TRANSCRIPTIONAL REGULATORY PROTEIN"/>
    <property type="match status" value="1"/>
</dbReference>
<dbReference type="InterPro" id="IPR058031">
    <property type="entry name" value="AAA_lid_NorR"/>
</dbReference>
<evidence type="ECO:0000256" key="5">
    <source>
        <dbReference type="SAM" id="MobiDB-lite"/>
    </source>
</evidence>
<dbReference type="SUPFAM" id="SSF55785">
    <property type="entry name" value="PYP-like sensor domain (PAS domain)"/>
    <property type="match status" value="1"/>
</dbReference>